<dbReference type="Proteomes" id="UP000265520">
    <property type="component" value="Unassembled WGS sequence"/>
</dbReference>
<reference evidence="2 3" key="1">
    <citation type="journal article" date="2018" name="Front. Plant Sci.">
        <title>Red Clover (Trifolium pratense) and Zigzag Clover (T. medium) - A Picture of Genomic Similarities and Differences.</title>
        <authorList>
            <person name="Dluhosova J."/>
            <person name="Istvanek J."/>
            <person name="Nedelnik J."/>
            <person name="Repkova J."/>
        </authorList>
    </citation>
    <scope>NUCLEOTIDE SEQUENCE [LARGE SCALE GENOMIC DNA]</scope>
    <source>
        <strain evidence="3">cv. 10/8</strain>
        <tissue evidence="2">Leaf</tissue>
    </source>
</reference>
<dbReference type="EMBL" id="LXQA010860727">
    <property type="protein sequence ID" value="MCI74427.1"/>
    <property type="molecule type" value="Genomic_DNA"/>
</dbReference>
<sequence>MQENVDLRDTGFLINPVRSQQAAP</sequence>
<evidence type="ECO:0000313" key="3">
    <source>
        <dbReference type="Proteomes" id="UP000265520"/>
    </source>
</evidence>
<accession>A0A392UNU6</accession>
<feature type="non-terminal residue" evidence="2">
    <location>
        <position position="24"/>
    </location>
</feature>
<organism evidence="2 3">
    <name type="scientific">Trifolium medium</name>
    <dbReference type="NCBI Taxonomy" id="97028"/>
    <lineage>
        <taxon>Eukaryota</taxon>
        <taxon>Viridiplantae</taxon>
        <taxon>Streptophyta</taxon>
        <taxon>Embryophyta</taxon>
        <taxon>Tracheophyta</taxon>
        <taxon>Spermatophyta</taxon>
        <taxon>Magnoliopsida</taxon>
        <taxon>eudicotyledons</taxon>
        <taxon>Gunneridae</taxon>
        <taxon>Pentapetalae</taxon>
        <taxon>rosids</taxon>
        <taxon>fabids</taxon>
        <taxon>Fabales</taxon>
        <taxon>Fabaceae</taxon>
        <taxon>Papilionoideae</taxon>
        <taxon>50 kb inversion clade</taxon>
        <taxon>NPAAA clade</taxon>
        <taxon>Hologalegina</taxon>
        <taxon>IRL clade</taxon>
        <taxon>Trifolieae</taxon>
        <taxon>Trifolium</taxon>
    </lineage>
</organism>
<evidence type="ECO:0000256" key="1">
    <source>
        <dbReference type="SAM" id="MobiDB-lite"/>
    </source>
</evidence>
<protein>
    <submittedName>
        <fullName evidence="2">Uncharacterized protein</fullName>
    </submittedName>
</protein>
<evidence type="ECO:0000313" key="2">
    <source>
        <dbReference type="EMBL" id="MCI74427.1"/>
    </source>
</evidence>
<dbReference type="AlphaFoldDB" id="A0A392UNU6"/>
<feature type="region of interest" description="Disordered" evidence="1">
    <location>
        <begin position="1"/>
        <end position="24"/>
    </location>
</feature>
<name>A0A392UNU6_9FABA</name>
<proteinExistence type="predicted"/>
<keyword evidence="3" id="KW-1185">Reference proteome</keyword>
<comment type="caution">
    <text evidence="2">The sequence shown here is derived from an EMBL/GenBank/DDBJ whole genome shotgun (WGS) entry which is preliminary data.</text>
</comment>